<dbReference type="AlphaFoldDB" id="A0A4V3R9Z8"/>
<sequence>MKPTKNRVYCIGCRHPKMLFETQAKADNFIKFNRDEIASLSGKVPSRSYYCSFCCAWHVTSVDNEGEAVANDIRDKKTWYKIRDLRRDKLPQTSEGQKLSEMLVFVHSLIQKCQRQLSLTNLPEALKLFKEIVLDFSVIEDMASRQGVISSRIDRVNVKIKMLQNTFDIIDEYDIDSDTRKLFLSKSDSSYHELATRYLRNKEKRESKNSSKL</sequence>
<accession>A0A4V3R9Z8</accession>
<reference evidence="1 2" key="1">
    <citation type="submission" date="2019-04" db="EMBL/GenBank/DDBJ databases">
        <title>Microbes associate with the intestines of laboratory mice.</title>
        <authorList>
            <person name="Navarre W."/>
            <person name="Wong E."/>
            <person name="Huang K."/>
            <person name="Tropini C."/>
            <person name="Ng K."/>
            <person name="Yu B."/>
        </authorList>
    </citation>
    <scope>NUCLEOTIDE SEQUENCE [LARGE SCALE GENOMIC DNA]</scope>
    <source>
        <strain evidence="1 2">NM69_E16B</strain>
    </source>
</reference>
<organism evidence="1 2">
    <name type="scientific">Bacteroides muris</name>
    <name type="common">ex Afrizal et al. 2022</name>
    <dbReference type="NCBI Taxonomy" id="2516960"/>
    <lineage>
        <taxon>Bacteria</taxon>
        <taxon>Pseudomonadati</taxon>
        <taxon>Bacteroidota</taxon>
        <taxon>Bacteroidia</taxon>
        <taxon>Bacteroidales</taxon>
        <taxon>Bacteroidaceae</taxon>
        <taxon>Bacteroides</taxon>
    </lineage>
</organism>
<protein>
    <submittedName>
        <fullName evidence="1">Uncharacterized protein</fullName>
    </submittedName>
</protein>
<proteinExistence type="predicted"/>
<gene>
    <name evidence="1" type="ORF">E5355_17830</name>
</gene>
<dbReference type="EMBL" id="SRYZ01000070">
    <property type="protein sequence ID" value="TGX99059.1"/>
    <property type="molecule type" value="Genomic_DNA"/>
</dbReference>
<evidence type="ECO:0000313" key="2">
    <source>
        <dbReference type="Proteomes" id="UP000310532"/>
    </source>
</evidence>
<keyword evidence="2" id="KW-1185">Reference proteome</keyword>
<comment type="caution">
    <text evidence="1">The sequence shown here is derived from an EMBL/GenBank/DDBJ whole genome shotgun (WGS) entry which is preliminary data.</text>
</comment>
<evidence type="ECO:0000313" key="1">
    <source>
        <dbReference type="EMBL" id="TGX99059.1"/>
    </source>
</evidence>
<dbReference type="Proteomes" id="UP000310532">
    <property type="component" value="Unassembled WGS sequence"/>
</dbReference>
<name>A0A4V3R9Z8_9BACE</name>
<dbReference type="RefSeq" id="WP_123611179.1">
    <property type="nucleotide sequence ID" value="NZ_SRYZ01000070.1"/>
</dbReference>